<evidence type="ECO:0000256" key="4">
    <source>
        <dbReference type="ARBA" id="ARBA00016743"/>
    </source>
</evidence>
<comment type="similarity">
    <text evidence="3">Belongs to the ATP-dependent AMP-binding enzyme family. MbtB subfamily.</text>
</comment>
<dbReference type="CDD" id="cd19535">
    <property type="entry name" value="Cyc_NRPS"/>
    <property type="match status" value="1"/>
</dbReference>
<dbReference type="InterPro" id="IPR057737">
    <property type="entry name" value="Condensation_MtbB-like"/>
</dbReference>
<dbReference type="InterPro" id="IPR010071">
    <property type="entry name" value="AA_adenyl_dom"/>
</dbReference>
<dbReference type="eggNOG" id="COG1020">
    <property type="taxonomic scope" value="Bacteria"/>
</dbReference>
<dbReference type="InterPro" id="IPR023213">
    <property type="entry name" value="CAT-like_dom_sf"/>
</dbReference>
<dbReference type="InterPro" id="IPR000873">
    <property type="entry name" value="AMP-dep_synth/lig_dom"/>
</dbReference>
<proteinExistence type="inferred from homology"/>
<sequence>MTKDELRAVVAQTLDLPIDDIDDDQDLLELGLDSLKLMALTSRWRASGARVHYSALVLEPTIEAWSGVFAKAGGLAKKRKAVVATPVESAPSQPEQQSDDFPLAGMQHAYWIGRGDEQTLGGVAAHLYAEFDGGGPDVDPIDPERLATAVRELVARHPMLRAAITDDGTQRILPAPTIPVLSTEDLRDKSSTVIAARLDQIRDAKSHQRMDVAAGQVIDITLTLLPDNRHRLQLDVDMLAADAQSYRRLLDDLAALYDGIELPPIGYTFREYLQAREGDSASTSEDIDADRQWWAQRYEQLPEPASLPFVPEAERADPSRSFRLARHFDAEAMSALESAARSRGVTIAVALATVFSEVIARWSSEQRFLLNVPLFNREALHPDVDLVVGDFTNSVLVDVDTSATTSLVETARQVQRELHTAASHSAYRGLDVLRDLGSLRGGPVTASVVFTSGLGLGEVFSPRVTERFGEPVWIISQGPQVDIDAQVVEMGGGLLTNWDIRRDALPDGVAEEMFAEFCRILDTLIAAPRTWDDAGPSELSEPARSVRDRVNSVVTQAFPSRTLHQGFFGNALSEPDRIAVVASDGEITYGDLATRALSVGQTLADAGVRAGDTVAIVLPKGADQVAAVLGVLAAGAQYVPIGVDQPAARAERVLERSGARVALVATAADELAGVTSIALADAAQGAALSVPAVVSPESPAYVLFTSGSTGEPKGVQVSHRAAANTIDAIGTEFGLTADDRTLALSALDFDLSVFDLFSPLSSGGAIVCIDEADRRDAQVWSDAIERSRVSVLNAAPGLIGMIVDTARPEQLRTLRTVITGGDRVPAASARALRKAVPGLRFAGLGGATEAAIHSTICEVRDDFPADATSVPYGVPLRGVACRVVNGSGHDCPDWVVGELWIGGASVADGYRGDAERTAARFVTHAGLRWYRTGDLARYRPDGSLDFQGRADHQVKVRGHRVELGEVEAALMSVDGVRDAVVVKNAGDGLTAVIVAETAATPNADDLFIQAGILLPHYMIPDQINILDTVPLTANGKFDRAAAARIAAARGGPAPDEYVAPRNAIEAAVAYVMAQVLQVDRLGVESDFFAQGGNSILATTLTARLRGLLSLSGFRAAEVFSARTARDISIRLVEAEGSDQRLSRVAEILLELADISIEEEVHQ</sequence>
<organism evidence="10 11">
    <name type="scientific">Gordonia effusa NBRC 100432</name>
    <dbReference type="NCBI Taxonomy" id="1077974"/>
    <lineage>
        <taxon>Bacteria</taxon>
        <taxon>Bacillati</taxon>
        <taxon>Actinomycetota</taxon>
        <taxon>Actinomycetes</taxon>
        <taxon>Mycobacteriales</taxon>
        <taxon>Gordoniaceae</taxon>
        <taxon>Gordonia</taxon>
    </lineage>
</organism>
<dbReference type="PANTHER" id="PTHR45527:SF10">
    <property type="entry name" value="PYOCHELIN SYNTHASE PCHF"/>
    <property type="match status" value="1"/>
</dbReference>
<dbReference type="NCBIfam" id="TIGR01733">
    <property type="entry name" value="AA-adenyl-dom"/>
    <property type="match status" value="1"/>
</dbReference>
<evidence type="ECO:0000256" key="3">
    <source>
        <dbReference type="ARBA" id="ARBA00007380"/>
    </source>
</evidence>
<keyword evidence="6" id="KW-0597">Phosphoprotein</keyword>
<dbReference type="STRING" id="1077974.GOEFS_036_00510"/>
<evidence type="ECO:0000256" key="2">
    <source>
        <dbReference type="ARBA" id="ARBA00005102"/>
    </source>
</evidence>
<dbReference type="Gene3D" id="3.30.559.10">
    <property type="entry name" value="Chloramphenicol acetyltransferase-like domain"/>
    <property type="match status" value="1"/>
</dbReference>
<dbReference type="UniPathway" id="UPA00011"/>
<dbReference type="OrthoDB" id="2472181at2"/>
<dbReference type="FunFam" id="3.30.559.10:FF:000023">
    <property type="entry name" value="Non-ribosomal peptide synthetase"/>
    <property type="match status" value="1"/>
</dbReference>
<name>H0QXR1_9ACTN</name>
<dbReference type="GO" id="GO:0043041">
    <property type="term" value="P:amino acid activation for nonribosomal peptide biosynthetic process"/>
    <property type="evidence" value="ECO:0007669"/>
    <property type="project" value="TreeGrafter"/>
</dbReference>
<comment type="pathway">
    <text evidence="2">Siderophore biosynthesis; mycobactin biosynthesis.</text>
</comment>
<dbReference type="RefSeq" id="WP_007316950.1">
    <property type="nucleotide sequence ID" value="NZ_BAEH01000036.1"/>
</dbReference>
<protein>
    <recommendedName>
        <fullName evidence="4">Phenyloxazoline synthase MbtB</fullName>
    </recommendedName>
    <alternativeName>
        <fullName evidence="8">Mycobactin synthetase protein B</fullName>
    </alternativeName>
</protein>
<evidence type="ECO:0000256" key="7">
    <source>
        <dbReference type="ARBA" id="ARBA00022598"/>
    </source>
</evidence>
<dbReference type="Gene3D" id="3.30.559.30">
    <property type="entry name" value="Nonribosomal peptide synthetase, condensation domain"/>
    <property type="match status" value="1"/>
</dbReference>
<dbReference type="InterPro" id="IPR025110">
    <property type="entry name" value="AMP-bd_C"/>
</dbReference>
<keyword evidence="5" id="KW-0596">Phosphopantetheine</keyword>
<accession>H0QXR1</accession>
<dbReference type="InterPro" id="IPR042099">
    <property type="entry name" value="ANL_N_sf"/>
</dbReference>
<dbReference type="InterPro" id="IPR036736">
    <property type="entry name" value="ACP-like_sf"/>
</dbReference>
<dbReference type="Gene3D" id="1.10.1200.10">
    <property type="entry name" value="ACP-like"/>
    <property type="match status" value="2"/>
</dbReference>
<dbReference type="GO" id="GO:0016874">
    <property type="term" value="F:ligase activity"/>
    <property type="evidence" value="ECO:0007669"/>
    <property type="project" value="UniProtKB-KW"/>
</dbReference>
<dbReference type="Pfam" id="PF00550">
    <property type="entry name" value="PP-binding"/>
    <property type="match status" value="2"/>
</dbReference>
<dbReference type="AlphaFoldDB" id="H0QXR1"/>
<dbReference type="FunFam" id="3.40.50.12780:FF:000012">
    <property type="entry name" value="Non-ribosomal peptide synthetase"/>
    <property type="match status" value="1"/>
</dbReference>
<evidence type="ECO:0000313" key="10">
    <source>
        <dbReference type="EMBL" id="GAB17612.1"/>
    </source>
</evidence>
<dbReference type="GO" id="GO:0044550">
    <property type="term" value="P:secondary metabolite biosynthetic process"/>
    <property type="evidence" value="ECO:0007669"/>
    <property type="project" value="TreeGrafter"/>
</dbReference>
<dbReference type="GO" id="GO:0000036">
    <property type="term" value="F:acyl carrier activity"/>
    <property type="evidence" value="ECO:0007669"/>
    <property type="project" value="TreeGrafter"/>
</dbReference>
<evidence type="ECO:0000256" key="8">
    <source>
        <dbReference type="ARBA" id="ARBA00033440"/>
    </source>
</evidence>
<comment type="cofactor">
    <cofactor evidence="1">
        <name>pantetheine 4'-phosphate</name>
        <dbReference type="ChEBI" id="CHEBI:47942"/>
    </cofactor>
</comment>
<dbReference type="FunFam" id="3.30.559.30:FF:000006">
    <property type="entry name" value="Yersiniabactin polyketide/non-ribosomal peptide synthetase"/>
    <property type="match status" value="1"/>
</dbReference>
<evidence type="ECO:0000256" key="1">
    <source>
        <dbReference type="ARBA" id="ARBA00001957"/>
    </source>
</evidence>
<dbReference type="InterPro" id="IPR020845">
    <property type="entry name" value="AMP-binding_CS"/>
</dbReference>
<dbReference type="InterPro" id="IPR045851">
    <property type="entry name" value="AMP-bd_C_sf"/>
</dbReference>
<feature type="domain" description="Carrier" evidence="9">
    <location>
        <begin position="1"/>
        <end position="73"/>
    </location>
</feature>
<dbReference type="PROSITE" id="PS50075">
    <property type="entry name" value="CARRIER"/>
    <property type="match status" value="2"/>
</dbReference>
<dbReference type="Pfam" id="PF13193">
    <property type="entry name" value="AMP-binding_C"/>
    <property type="match status" value="1"/>
</dbReference>
<feature type="domain" description="Carrier" evidence="9">
    <location>
        <begin position="1059"/>
        <end position="1135"/>
    </location>
</feature>
<evidence type="ECO:0000256" key="6">
    <source>
        <dbReference type="ARBA" id="ARBA00022553"/>
    </source>
</evidence>
<keyword evidence="11" id="KW-1185">Reference proteome</keyword>
<evidence type="ECO:0000256" key="5">
    <source>
        <dbReference type="ARBA" id="ARBA00022450"/>
    </source>
</evidence>
<dbReference type="PANTHER" id="PTHR45527">
    <property type="entry name" value="NONRIBOSOMAL PEPTIDE SYNTHETASE"/>
    <property type="match status" value="1"/>
</dbReference>
<dbReference type="GO" id="GO:0005737">
    <property type="term" value="C:cytoplasm"/>
    <property type="evidence" value="ECO:0007669"/>
    <property type="project" value="TreeGrafter"/>
</dbReference>
<evidence type="ECO:0000259" key="9">
    <source>
        <dbReference type="PROSITE" id="PS50075"/>
    </source>
</evidence>
<dbReference type="PROSITE" id="PS00455">
    <property type="entry name" value="AMP_BINDING"/>
    <property type="match status" value="1"/>
</dbReference>
<gene>
    <name evidence="10" type="ORF">GOEFS_036_00510</name>
</gene>
<reference evidence="10 11" key="1">
    <citation type="submission" date="2011-12" db="EMBL/GenBank/DDBJ databases">
        <title>Whole genome shotgun sequence of Gordonia effusa NBRC 100432.</title>
        <authorList>
            <person name="Yoshida I."/>
            <person name="Takarada H."/>
            <person name="Hosoyama A."/>
            <person name="Tsuchikane K."/>
            <person name="Katsumata H."/>
            <person name="Yamazaki S."/>
            <person name="Fujita N."/>
        </authorList>
    </citation>
    <scope>NUCLEOTIDE SEQUENCE [LARGE SCALE GENOMIC DNA]</scope>
    <source>
        <strain evidence="10 11">NBRC 100432</strain>
    </source>
</reference>
<dbReference type="SUPFAM" id="SSF56801">
    <property type="entry name" value="Acetyl-CoA synthetase-like"/>
    <property type="match status" value="1"/>
</dbReference>
<dbReference type="Pfam" id="PF00668">
    <property type="entry name" value="Condensation"/>
    <property type="match status" value="1"/>
</dbReference>
<dbReference type="EMBL" id="BAEH01000036">
    <property type="protein sequence ID" value="GAB17612.1"/>
    <property type="molecule type" value="Genomic_DNA"/>
</dbReference>
<comment type="caution">
    <text evidence="10">The sequence shown here is derived from an EMBL/GenBank/DDBJ whole genome shotgun (WGS) entry which is preliminary data.</text>
</comment>
<dbReference type="GO" id="GO:0031177">
    <property type="term" value="F:phosphopantetheine binding"/>
    <property type="evidence" value="ECO:0007669"/>
    <property type="project" value="TreeGrafter"/>
</dbReference>
<dbReference type="SUPFAM" id="SSF47336">
    <property type="entry name" value="ACP-like"/>
    <property type="match status" value="2"/>
</dbReference>
<dbReference type="Gene3D" id="3.40.50.12780">
    <property type="entry name" value="N-terminal domain of ligase-like"/>
    <property type="match status" value="1"/>
</dbReference>
<dbReference type="InterPro" id="IPR009081">
    <property type="entry name" value="PP-bd_ACP"/>
</dbReference>
<dbReference type="SUPFAM" id="SSF52777">
    <property type="entry name" value="CoA-dependent acyltransferases"/>
    <property type="match status" value="2"/>
</dbReference>
<dbReference type="InterPro" id="IPR001242">
    <property type="entry name" value="Condensation_dom"/>
</dbReference>
<dbReference type="Gene3D" id="3.30.300.30">
    <property type="match status" value="1"/>
</dbReference>
<dbReference type="Proteomes" id="UP000035034">
    <property type="component" value="Unassembled WGS sequence"/>
</dbReference>
<dbReference type="Pfam" id="PF00501">
    <property type="entry name" value="AMP-binding"/>
    <property type="match status" value="1"/>
</dbReference>
<keyword evidence="7" id="KW-0436">Ligase</keyword>
<evidence type="ECO:0000313" key="11">
    <source>
        <dbReference type="Proteomes" id="UP000035034"/>
    </source>
</evidence>